<dbReference type="Gene3D" id="3.90.79.10">
    <property type="entry name" value="Nucleoside Triphosphate Pyrophosphohydrolase"/>
    <property type="match status" value="1"/>
</dbReference>
<dbReference type="AlphaFoldDB" id="A0A0T7Z5M0"/>
<protein>
    <submittedName>
        <fullName evidence="1">MutT/nudix family protein</fullName>
    </submittedName>
</protein>
<organism evidence="1 2">
    <name type="scientific">Streptococcus pneumoniae</name>
    <dbReference type="NCBI Taxonomy" id="1313"/>
    <lineage>
        <taxon>Bacteria</taxon>
        <taxon>Bacillati</taxon>
        <taxon>Bacillota</taxon>
        <taxon>Bacilli</taxon>
        <taxon>Lactobacillales</taxon>
        <taxon>Streptococcaceae</taxon>
        <taxon>Streptococcus</taxon>
    </lineage>
</organism>
<gene>
    <name evidence="1" type="ORF">SAMEA104154639_01197</name>
</gene>
<sequence length="52" mass="5876">MSRSQLTILTNICLIEDLETQRVVMQYRAPENNRWSGYAFPGGDCVIIMIGA</sequence>
<evidence type="ECO:0000313" key="1">
    <source>
        <dbReference type="EMBL" id="VSJ52438.1"/>
    </source>
</evidence>
<name>A0A0T7Z5M0_STREE</name>
<dbReference type="EMBL" id="CABBZR010000006">
    <property type="protein sequence ID" value="VSJ52438.1"/>
    <property type="molecule type" value="Genomic_DNA"/>
</dbReference>
<evidence type="ECO:0000313" key="2">
    <source>
        <dbReference type="Proteomes" id="UP000314170"/>
    </source>
</evidence>
<dbReference type="Proteomes" id="UP000314170">
    <property type="component" value="Unassembled WGS sequence"/>
</dbReference>
<proteinExistence type="predicted"/>
<accession>A0A0T7Z5M0</accession>
<reference evidence="1 2" key="1">
    <citation type="submission" date="2019-04" db="EMBL/GenBank/DDBJ databases">
        <authorList>
            <consortium name="Pathogen Informatics"/>
        </authorList>
    </citation>
    <scope>NUCLEOTIDE SEQUENCE [LARGE SCALE GENOMIC DNA]</scope>
    <source>
        <strain evidence="1 2">GPSC38</strain>
    </source>
</reference>